<evidence type="ECO:0000313" key="3">
    <source>
        <dbReference type="Proteomes" id="UP000226191"/>
    </source>
</evidence>
<protein>
    <submittedName>
        <fullName evidence="2">Uncharacterized protein</fullName>
    </submittedName>
</protein>
<accession>A0A2B7J1F6</accession>
<organism evidence="2 3">
    <name type="scientific">Cutibacterium acnes</name>
    <name type="common">Propionibacterium acnes</name>
    <dbReference type="NCBI Taxonomy" id="1747"/>
    <lineage>
        <taxon>Bacteria</taxon>
        <taxon>Bacillati</taxon>
        <taxon>Actinomycetota</taxon>
        <taxon>Actinomycetes</taxon>
        <taxon>Propionibacteriales</taxon>
        <taxon>Propionibacteriaceae</taxon>
        <taxon>Cutibacterium</taxon>
    </lineage>
</organism>
<dbReference type="EMBL" id="CP031442">
    <property type="protein sequence ID" value="AXM06501.1"/>
    <property type="molecule type" value="Genomic_DNA"/>
</dbReference>
<proteinExistence type="predicted"/>
<evidence type="ECO:0000313" key="4">
    <source>
        <dbReference type="Proteomes" id="UP000256621"/>
    </source>
</evidence>
<dbReference type="GeneID" id="92856595"/>
<gene>
    <name evidence="2" type="ORF">B1B09_00325</name>
    <name evidence="1" type="ORF">DXN06_04595</name>
</gene>
<name>A0A2B7J1F6_CUTAC</name>
<dbReference type="RefSeq" id="WP_002519198.1">
    <property type="nucleotide sequence ID" value="NZ_AP019664.1"/>
</dbReference>
<dbReference type="AlphaFoldDB" id="A0A2B7J1F6"/>
<sequence>MRAPTWIYAMLCILIRYVVSPGPGELARYVVEVYTGVAPVLATEPNGVKPAIGELYLDVTKLAWTADPSGNTSERIAITSVGATVTLSNDSDGPGHHCSRGPGSDDCCSGHLGLDRRQRLRSAAHRRLITTRIAVASTPV</sequence>
<evidence type="ECO:0000313" key="1">
    <source>
        <dbReference type="EMBL" id="AXM06501.1"/>
    </source>
</evidence>
<dbReference type="Proteomes" id="UP000226191">
    <property type="component" value="Unassembled WGS sequence"/>
</dbReference>
<dbReference type="EMBL" id="MVCE01000001">
    <property type="protein sequence ID" value="PGF36144.1"/>
    <property type="molecule type" value="Genomic_DNA"/>
</dbReference>
<dbReference type="OrthoDB" id="9758957at2"/>
<evidence type="ECO:0000313" key="2">
    <source>
        <dbReference type="EMBL" id="PGF36144.1"/>
    </source>
</evidence>
<reference evidence="1 4" key="2">
    <citation type="submission" date="2018-08" db="EMBL/GenBank/DDBJ databases">
        <title>Genome sequencing of Cutibacterium acnes KCOM 1315.</title>
        <authorList>
            <person name="Kook J.-K."/>
            <person name="Park S.-N."/>
            <person name="Lim Y.K."/>
        </authorList>
    </citation>
    <scope>NUCLEOTIDE SEQUENCE [LARGE SCALE GENOMIC DNA]</scope>
    <source>
        <strain evidence="1 4">KCOM 1315</strain>
    </source>
</reference>
<reference evidence="2 3" key="1">
    <citation type="submission" date="2017-02" db="EMBL/GenBank/DDBJ databases">
        <title>Prevalence of linear plasmids in Cutibacterium acnes isolates obtained from cancerous prostatic tissue.</title>
        <authorList>
            <person name="Davidsson S."/>
            <person name="Bruggemann H."/>
        </authorList>
    </citation>
    <scope>NUCLEOTIDE SEQUENCE [LARGE SCALE GENOMIC DNA]</scope>
    <source>
        <strain evidence="2 3">11-78</strain>
    </source>
</reference>
<dbReference type="Proteomes" id="UP000256621">
    <property type="component" value="Chromosome"/>
</dbReference>